<keyword evidence="2" id="KW-0813">Transport</keyword>
<dbReference type="STRING" id="2309.CF15_07220"/>
<comment type="similarity">
    <text evidence="8">Belongs to the binding-protein-dependent transport system permease family. LivHM subfamily.</text>
</comment>
<dbReference type="CDD" id="cd06582">
    <property type="entry name" value="TM_PBP1_LivH_like"/>
    <property type="match status" value="1"/>
</dbReference>
<evidence type="ECO:0000256" key="8">
    <source>
        <dbReference type="ARBA" id="ARBA00037998"/>
    </source>
</evidence>
<evidence type="ECO:0000313" key="11">
    <source>
        <dbReference type="Proteomes" id="UP000053352"/>
    </source>
</evidence>
<dbReference type="PANTHER" id="PTHR11795:SF449">
    <property type="entry name" value="BRANCHED-CHAIN AMINO ACID TRANSPORT PERMEASE PROTEIN LIVH-RELATED"/>
    <property type="match status" value="1"/>
</dbReference>
<dbReference type="GO" id="GO:0005886">
    <property type="term" value="C:plasma membrane"/>
    <property type="evidence" value="ECO:0007669"/>
    <property type="project" value="UniProtKB-SubCell"/>
</dbReference>
<proteinExistence type="inferred from homology"/>
<comment type="subcellular location">
    <subcellularLocation>
        <location evidence="1">Cell membrane</location>
        <topology evidence="1">Multi-pass membrane protein</topology>
    </subcellularLocation>
</comment>
<dbReference type="OrthoDB" id="43815at2157"/>
<dbReference type="InterPro" id="IPR052157">
    <property type="entry name" value="BCAA_transport_permease"/>
</dbReference>
<evidence type="ECO:0000256" key="3">
    <source>
        <dbReference type="ARBA" id="ARBA00022475"/>
    </source>
</evidence>
<gene>
    <name evidence="10" type="ORF">CF15_07220</name>
</gene>
<keyword evidence="11" id="KW-1185">Reference proteome</keyword>
<evidence type="ECO:0008006" key="12">
    <source>
        <dbReference type="Google" id="ProtNLM"/>
    </source>
</evidence>
<feature type="transmembrane region" description="Helical" evidence="9">
    <location>
        <begin position="12"/>
        <end position="29"/>
    </location>
</feature>
<evidence type="ECO:0000256" key="1">
    <source>
        <dbReference type="ARBA" id="ARBA00004651"/>
    </source>
</evidence>
<evidence type="ECO:0000256" key="6">
    <source>
        <dbReference type="ARBA" id="ARBA00022989"/>
    </source>
</evidence>
<dbReference type="Proteomes" id="UP000053352">
    <property type="component" value="Unassembled WGS sequence"/>
</dbReference>
<accession>A0A0V8RWV9</accession>
<feature type="transmembrane region" description="Helical" evidence="9">
    <location>
        <begin position="62"/>
        <end position="82"/>
    </location>
</feature>
<feature type="transmembrane region" description="Helical" evidence="9">
    <location>
        <begin position="194"/>
        <end position="218"/>
    </location>
</feature>
<dbReference type="RefSeq" id="WP_058371188.1">
    <property type="nucleotide sequence ID" value="NZ_LNTB01000001.1"/>
</dbReference>
<evidence type="ECO:0000256" key="9">
    <source>
        <dbReference type="SAM" id="Phobius"/>
    </source>
</evidence>
<keyword evidence="6 9" id="KW-1133">Transmembrane helix</keyword>
<keyword evidence="3" id="KW-1003">Cell membrane</keyword>
<feature type="transmembrane region" description="Helical" evidence="9">
    <location>
        <begin position="275"/>
        <end position="293"/>
    </location>
</feature>
<evidence type="ECO:0000256" key="5">
    <source>
        <dbReference type="ARBA" id="ARBA00022970"/>
    </source>
</evidence>
<dbReference type="AlphaFoldDB" id="A0A0V8RWV9"/>
<feature type="transmembrane region" description="Helical" evidence="9">
    <location>
        <begin position="148"/>
        <end position="166"/>
    </location>
</feature>
<keyword evidence="4 9" id="KW-0812">Transmembrane</keyword>
<feature type="transmembrane region" description="Helical" evidence="9">
    <location>
        <begin position="230"/>
        <end position="254"/>
    </location>
</feature>
<feature type="transmembrane region" description="Helical" evidence="9">
    <location>
        <begin position="94"/>
        <end position="115"/>
    </location>
</feature>
<evidence type="ECO:0000313" key="10">
    <source>
        <dbReference type="EMBL" id="KSW12504.1"/>
    </source>
</evidence>
<dbReference type="PANTHER" id="PTHR11795">
    <property type="entry name" value="BRANCHED-CHAIN AMINO ACID TRANSPORT SYSTEM PERMEASE PROTEIN LIVH"/>
    <property type="match status" value="1"/>
</dbReference>
<evidence type="ECO:0000256" key="2">
    <source>
        <dbReference type="ARBA" id="ARBA00022448"/>
    </source>
</evidence>
<reference evidence="10 11" key="1">
    <citation type="submission" date="2015-11" db="EMBL/GenBank/DDBJ databases">
        <title>Genome sequence of Pyrodictium occultum PL-19, a marine hyperthermophilic archaeon isolated from Volcano, Italy.</title>
        <authorList>
            <person name="Utturkar S."/>
            <person name="Huber H."/>
            <person name="Leptihn S."/>
            <person name="Brown S."/>
            <person name="Stetter K.O."/>
            <person name="Podar M."/>
        </authorList>
    </citation>
    <scope>NUCLEOTIDE SEQUENCE [LARGE SCALE GENOMIC DNA]</scope>
    <source>
        <strain evidence="10 11">PL-19</strain>
    </source>
</reference>
<keyword evidence="7 9" id="KW-0472">Membrane</keyword>
<protein>
    <recommendedName>
        <fullName evidence="12">Branched-chain amino acid ABC transporter permease</fullName>
    </recommendedName>
</protein>
<feature type="transmembrane region" description="Helical" evidence="9">
    <location>
        <begin position="36"/>
        <end position="56"/>
    </location>
</feature>
<evidence type="ECO:0000256" key="7">
    <source>
        <dbReference type="ARBA" id="ARBA00023136"/>
    </source>
</evidence>
<name>A0A0V8RWV9_PYROC</name>
<comment type="caution">
    <text evidence="10">The sequence shown here is derived from an EMBL/GenBank/DDBJ whole genome shotgun (WGS) entry which is preliminary data.</text>
</comment>
<dbReference type="GO" id="GO:0022857">
    <property type="term" value="F:transmembrane transporter activity"/>
    <property type="evidence" value="ECO:0007669"/>
    <property type="project" value="InterPro"/>
</dbReference>
<dbReference type="GO" id="GO:0006865">
    <property type="term" value="P:amino acid transport"/>
    <property type="evidence" value="ECO:0007669"/>
    <property type="project" value="UniProtKB-KW"/>
</dbReference>
<keyword evidence="5" id="KW-0029">Amino-acid transport</keyword>
<organism evidence="10 11">
    <name type="scientific">Pyrodictium occultum</name>
    <dbReference type="NCBI Taxonomy" id="2309"/>
    <lineage>
        <taxon>Archaea</taxon>
        <taxon>Thermoproteota</taxon>
        <taxon>Thermoprotei</taxon>
        <taxon>Desulfurococcales</taxon>
        <taxon>Pyrodictiaceae</taxon>
        <taxon>Pyrodictium</taxon>
    </lineage>
</organism>
<sequence length="320" mass="33691">MVSIIFLQNSLIYANALTLLAIGLTLTYLTTKIPNFAHGSLAIVGAYALFTVVAVYRHGIGLGFAASFLAGALAGLLQYILVLRTLQRRGTDPLGLMISTLGVDIFLIGVLNIYADILTGMHPATGTSRDWSLRGMVSGRVAGATEGFWISVGLTLAGLVALYLLLTRTRLGVAMRASIENPSLAEVLGVNVDLVYMLSWIIAGGFAGLAGGLLSFVLRINPVVGSEEVVSVFAASIVGGLQSLLGAVLGGYLVGLSETLGTGMLAEALNMPGLVVYRKVVSLSLIVIVLLLAPEGLMGVNWRKFVKRVTLRREEAVETS</sequence>
<dbReference type="Pfam" id="PF02653">
    <property type="entry name" value="BPD_transp_2"/>
    <property type="match status" value="1"/>
</dbReference>
<dbReference type="EMBL" id="LNTB01000001">
    <property type="protein sequence ID" value="KSW12504.1"/>
    <property type="molecule type" value="Genomic_DNA"/>
</dbReference>
<evidence type="ECO:0000256" key="4">
    <source>
        <dbReference type="ARBA" id="ARBA00022692"/>
    </source>
</evidence>
<dbReference type="InterPro" id="IPR001851">
    <property type="entry name" value="ABC_transp_permease"/>
</dbReference>